<dbReference type="SUPFAM" id="SSF56574">
    <property type="entry name" value="Serpins"/>
    <property type="match status" value="1"/>
</dbReference>
<dbReference type="Pfam" id="PF00079">
    <property type="entry name" value="Serpin"/>
    <property type="match status" value="2"/>
</dbReference>
<dbReference type="InterPro" id="IPR042185">
    <property type="entry name" value="Serpin_sf_2"/>
</dbReference>
<dbReference type="SMART" id="SM00093">
    <property type="entry name" value="SERPIN"/>
    <property type="match status" value="1"/>
</dbReference>
<keyword evidence="3 7" id="KW-0722">Serine protease inhibitor</keyword>
<accession>A0ABM3LGD4</accession>
<dbReference type="InterPro" id="IPR036186">
    <property type="entry name" value="Serpin_sf"/>
</dbReference>
<evidence type="ECO:0000259" key="5">
    <source>
        <dbReference type="SMART" id="SM00093"/>
    </source>
</evidence>
<proteinExistence type="inferred from homology"/>
<keyword evidence="6" id="KW-1185">Reference proteome</keyword>
<protein>
    <submittedName>
        <fullName evidence="7">Serine protease inhibitor 3/4-like</fullName>
    </submittedName>
</protein>
<reference evidence="7" key="1">
    <citation type="submission" date="2025-08" db="UniProtKB">
        <authorList>
            <consortium name="RefSeq"/>
        </authorList>
    </citation>
    <scope>IDENTIFICATION</scope>
</reference>
<keyword evidence="2 7" id="KW-0646">Protease inhibitor</keyword>
<evidence type="ECO:0000313" key="7">
    <source>
        <dbReference type="RefSeq" id="XP_052738124.1"/>
    </source>
</evidence>
<dbReference type="GO" id="GO:0004867">
    <property type="term" value="F:serine-type endopeptidase inhibitor activity"/>
    <property type="evidence" value="ECO:0007669"/>
    <property type="project" value="UniProtKB-KW"/>
</dbReference>
<evidence type="ECO:0000313" key="6">
    <source>
        <dbReference type="Proteomes" id="UP001652582"/>
    </source>
</evidence>
<organism evidence="6 7">
    <name type="scientific">Bicyclus anynana</name>
    <name type="common">Squinting bush brown butterfly</name>
    <dbReference type="NCBI Taxonomy" id="110368"/>
    <lineage>
        <taxon>Eukaryota</taxon>
        <taxon>Metazoa</taxon>
        <taxon>Ecdysozoa</taxon>
        <taxon>Arthropoda</taxon>
        <taxon>Hexapoda</taxon>
        <taxon>Insecta</taxon>
        <taxon>Pterygota</taxon>
        <taxon>Neoptera</taxon>
        <taxon>Endopterygota</taxon>
        <taxon>Lepidoptera</taxon>
        <taxon>Glossata</taxon>
        <taxon>Ditrysia</taxon>
        <taxon>Papilionoidea</taxon>
        <taxon>Nymphalidae</taxon>
        <taxon>Satyrinae</taxon>
        <taxon>Satyrini</taxon>
        <taxon>Mycalesina</taxon>
        <taxon>Bicyclus</taxon>
    </lineage>
</organism>
<dbReference type="Gene3D" id="2.30.39.10">
    <property type="entry name" value="Alpha-1-antitrypsin, domain 1"/>
    <property type="match status" value="2"/>
</dbReference>
<comment type="similarity">
    <text evidence="1 4">Belongs to the serpin family.</text>
</comment>
<gene>
    <name evidence="7" type="primary">LOC112053152</name>
</gene>
<evidence type="ECO:0000256" key="2">
    <source>
        <dbReference type="ARBA" id="ARBA00022690"/>
    </source>
</evidence>
<dbReference type="CDD" id="cd00172">
    <property type="entry name" value="serpin"/>
    <property type="match status" value="1"/>
</dbReference>
<dbReference type="PANTHER" id="PTHR11461:SF211">
    <property type="entry name" value="GH10112P-RELATED"/>
    <property type="match status" value="1"/>
</dbReference>
<dbReference type="InterPro" id="IPR000215">
    <property type="entry name" value="Serpin_fam"/>
</dbReference>
<sequence>MALLKTIFSETYWMQLDECVSERATTEAFLDNPQKSMVVSTLLVRFSLCKLGAHAEGSAKNETLSILGMKSNVTTCYTSVADAMLATIDLDMLLYNKMIFDYRINVSAPFLNSTTNFGVTVDQTSFKYPKLAVSFVNQWIDKSSIRRISDVLDVDDIDNKTSFLIVSATYLKVTWEFPFDIRLTKNMKFHHHDGNISIVPMMKRTVTCLYLEDPITVIFLCYVSIYLILQILNILDPNTCFFFFINFHSQFVNLKLAAFGMSLTIAVPSTPRHLVELIQQLSPQTLQGVYNRMEYENVDVMLPRFKIKSGVDWNKYLKKIGLHTAFNETNSGLNGILTQNSQIKNIYLSKVKQKCVIDVDEMGIYRHKVDDRNSFNDPHQLRDNYGPIVKVDHPFLFFVNLQKDPSNRLDMNELITGVYYGPDY</sequence>
<name>A0ABM3LGD4_BICAN</name>
<evidence type="ECO:0000256" key="4">
    <source>
        <dbReference type="RuleBase" id="RU000411"/>
    </source>
</evidence>
<dbReference type="InterPro" id="IPR023796">
    <property type="entry name" value="Serpin_dom"/>
</dbReference>
<evidence type="ECO:0000256" key="1">
    <source>
        <dbReference type="ARBA" id="ARBA00009500"/>
    </source>
</evidence>
<dbReference type="PANTHER" id="PTHR11461">
    <property type="entry name" value="SERINE PROTEASE INHIBITOR, SERPIN"/>
    <property type="match status" value="1"/>
</dbReference>
<feature type="domain" description="Serpin" evidence="5">
    <location>
        <begin position="23"/>
        <end position="405"/>
    </location>
</feature>
<evidence type="ECO:0000256" key="3">
    <source>
        <dbReference type="ARBA" id="ARBA00022900"/>
    </source>
</evidence>
<dbReference type="Proteomes" id="UP001652582">
    <property type="component" value="Chromosome 6"/>
</dbReference>
<dbReference type="Gene3D" id="3.30.497.10">
    <property type="entry name" value="Antithrombin, subunit I, domain 2"/>
    <property type="match status" value="2"/>
</dbReference>
<dbReference type="GeneID" id="112053152"/>
<dbReference type="InterPro" id="IPR042178">
    <property type="entry name" value="Serpin_sf_1"/>
</dbReference>
<dbReference type="RefSeq" id="XP_052738124.1">
    <property type="nucleotide sequence ID" value="XM_052882164.1"/>
</dbReference>